<evidence type="ECO:0000313" key="2">
    <source>
        <dbReference type="EMBL" id="VDM76760.1"/>
    </source>
</evidence>
<evidence type="ECO:0000256" key="1">
    <source>
        <dbReference type="SAM" id="MobiDB-lite"/>
    </source>
</evidence>
<evidence type="ECO:0000313" key="3">
    <source>
        <dbReference type="Proteomes" id="UP000270094"/>
    </source>
</evidence>
<keyword evidence="3" id="KW-1185">Reference proteome</keyword>
<protein>
    <submittedName>
        <fullName evidence="2">Uncharacterized protein</fullName>
    </submittedName>
</protein>
<proteinExistence type="predicted"/>
<dbReference type="AlphaFoldDB" id="A0A3P7IUN2"/>
<organism evidence="2 3">
    <name type="scientific">Strongylus vulgaris</name>
    <name type="common">Blood worm</name>
    <dbReference type="NCBI Taxonomy" id="40348"/>
    <lineage>
        <taxon>Eukaryota</taxon>
        <taxon>Metazoa</taxon>
        <taxon>Ecdysozoa</taxon>
        <taxon>Nematoda</taxon>
        <taxon>Chromadorea</taxon>
        <taxon>Rhabditida</taxon>
        <taxon>Rhabditina</taxon>
        <taxon>Rhabditomorpha</taxon>
        <taxon>Strongyloidea</taxon>
        <taxon>Strongylidae</taxon>
        <taxon>Strongylus</taxon>
    </lineage>
</organism>
<gene>
    <name evidence="2" type="ORF">SVUK_LOCUS11758</name>
</gene>
<dbReference type="OrthoDB" id="5876074at2759"/>
<name>A0A3P7IUN2_STRVU</name>
<dbReference type="EMBL" id="UYYB01097669">
    <property type="protein sequence ID" value="VDM76760.1"/>
    <property type="molecule type" value="Genomic_DNA"/>
</dbReference>
<feature type="compositionally biased region" description="Polar residues" evidence="1">
    <location>
        <begin position="33"/>
        <end position="50"/>
    </location>
</feature>
<feature type="region of interest" description="Disordered" evidence="1">
    <location>
        <begin position="145"/>
        <end position="193"/>
    </location>
</feature>
<reference evidence="2 3" key="1">
    <citation type="submission" date="2018-11" db="EMBL/GenBank/DDBJ databases">
        <authorList>
            <consortium name="Pathogen Informatics"/>
        </authorList>
    </citation>
    <scope>NUCLEOTIDE SEQUENCE [LARGE SCALE GENOMIC DNA]</scope>
</reference>
<accession>A0A3P7IUN2</accession>
<dbReference type="Proteomes" id="UP000270094">
    <property type="component" value="Unassembled WGS sequence"/>
</dbReference>
<sequence>MGFALIVVPESIPQDGHARPGVPARNNLRPGFESSSNLESFAPQPTSQFGFESMHSGAHDGQAHLARTSVDVPGIAPLPPPPPSEFSSVRSPAVTQPPKGGFPTLIPFEPSIDGGALITKISEEVTPEPFVHSTIIKPMNHRVRTTPDPRIIKPPDSLVIIGDYDEDPSPNEAKQKESAEPSEESSEARSIRTLPVEHGVVMPKSFISEEAAIDAKHIRGESNGWRQRYLNDLSSLFVQTAALFPSLSTASVIHDVGIGPCGELAIRATNTSAHLVAAYIENGLFEVHSRVLSIHLSSVLDQLIDVLRET</sequence>
<feature type="region of interest" description="Disordered" evidence="1">
    <location>
        <begin position="13"/>
        <end position="97"/>
    </location>
</feature>